<sequence length="914" mass="99508">MHMSFHYQSQHSDTLILKLLIVCSLLIIAIFLQPSDSAQAAVHASSPGPTMQVAVGFDQDYREGYWEPVYVTLNNNGPNFQGKLTANVFTGQIRTANINFSSPWSFQRSVALPKGSQQHLTLYVPFYLGNLPPQGVVVTLLNSSGQAIATQMVPNANKLYTVQIGQLLIGALSDQDPNAGFGLLKSLPMPNQQSSFDLISFNASTLPTNTAILKNFDVMILADFDTRSLDPQQLIVLQSWVNQGGTLIEAGGTDWQRTLAPLPASLRPVNVGSTSMLPQGTRMVPMTTPYTLPPQYTGDEQLPVTLPAPAVASTATLSTNPAFSSNEIMWSSTSTDATSIPLMVKARQGRGTILYLAVDPSTAPLATWSGTQALWRSLLLSAMGDKFLIPSTVATYYSGPGQILTRGGILTMLQPESSLGPWIIIVLLLGYVIVLGPVRLLVMRRLKRPQLWGWRIFTVSALVFSLLSFGLAYYQKGAALTDSSISLVQLNQGAASAHITTYMGIYVPYQGDYTLRTPDASLVEPVPNSLLLSSPLNTPGGDRRADFTYSANSTTMKIIDPGPWTFHPTILEQDRQLHGNLTTQLTIRNNRLVGTIKNTMATALNDAYILLPHNFVRIGSIAAGETQRVDLQLHAVAPWQTITDGIIESSGLSSPYFPYQQHQYPRNDFERHMALLSALNGSGFTYLPCNGPCNNHVVINGDALYVPLVNTQATSLSSIRDSLLVADASATLIGWTDQDLGGMDKVTINNQIPTGTHESFVQMPLTVDFANSQQVPNDFITGQVVDIQSYSAEVTLPGLYSISQSAVEGGITFEFTLPNKLNFQEHSLTINVPDLTSSSSRMGSPDNLSSSHLTGQLYNWHSGKWDTITLQPDTFMTTDVTTYASSSGQVLMYLMPQSGYTGKVFFRKPTLKLD</sequence>
<dbReference type="AlphaFoldDB" id="A0A8J3IAQ8"/>
<proteinExistence type="predicted"/>
<gene>
    <name evidence="2" type="ORF">KSF_020420</name>
</gene>
<feature type="transmembrane region" description="Helical" evidence="1">
    <location>
        <begin position="454"/>
        <end position="474"/>
    </location>
</feature>
<comment type="caution">
    <text evidence="2">The sequence shown here is derived from an EMBL/GenBank/DDBJ whole genome shotgun (WGS) entry which is preliminary data.</text>
</comment>
<name>A0A8J3IAQ8_9CHLR</name>
<organism evidence="2 3">
    <name type="scientific">Reticulibacter mediterranei</name>
    <dbReference type="NCBI Taxonomy" id="2778369"/>
    <lineage>
        <taxon>Bacteria</taxon>
        <taxon>Bacillati</taxon>
        <taxon>Chloroflexota</taxon>
        <taxon>Ktedonobacteria</taxon>
        <taxon>Ktedonobacterales</taxon>
        <taxon>Reticulibacteraceae</taxon>
        <taxon>Reticulibacter</taxon>
    </lineage>
</organism>
<keyword evidence="3" id="KW-1185">Reference proteome</keyword>
<dbReference type="InterPro" id="IPR029062">
    <property type="entry name" value="Class_I_gatase-like"/>
</dbReference>
<evidence type="ECO:0000313" key="3">
    <source>
        <dbReference type="Proteomes" id="UP000597444"/>
    </source>
</evidence>
<dbReference type="Gene3D" id="3.40.50.880">
    <property type="match status" value="1"/>
</dbReference>
<dbReference type="Proteomes" id="UP000597444">
    <property type="component" value="Unassembled WGS sequence"/>
</dbReference>
<dbReference type="SUPFAM" id="SSF52317">
    <property type="entry name" value="Class I glutamine amidotransferase-like"/>
    <property type="match status" value="1"/>
</dbReference>
<evidence type="ECO:0000256" key="1">
    <source>
        <dbReference type="SAM" id="Phobius"/>
    </source>
</evidence>
<dbReference type="EMBL" id="BNJK01000001">
    <property type="protein sequence ID" value="GHO91994.1"/>
    <property type="molecule type" value="Genomic_DNA"/>
</dbReference>
<keyword evidence="1" id="KW-0812">Transmembrane</keyword>
<keyword evidence="1" id="KW-0472">Membrane</keyword>
<feature type="transmembrane region" description="Helical" evidence="1">
    <location>
        <begin position="419"/>
        <end position="442"/>
    </location>
</feature>
<keyword evidence="1" id="KW-1133">Transmembrane helix</keyword>
<accession>A0A8J3IAQ8</accession>
<protein>
    <submittedName>
        <fullName evidence="2">Uncharacterized protein</fullName>
    </submittedName>
</protein>
<evidence type="ECO:0000313" key="2">
    <source>
        <dbReference type="EMBL" id="GHO91994.1"/>
    </source>
</evidence>
<reference evidence="2" key="1">
    <citation type="submission" date="2020-10" db="EMBL/GenBank/DDBJ databases">
        <title>Taxonomic study of unclassified bacteria belonging to the class Ktedonobacteria.</title>
        <authorList>
            <person name="Yabe S."/>
            <person name="Wang C.M."/>
            <person name="Zheng Y."/>
            <person name="Sakai Y."/>
            <person name="Cavaletti L."/>
            <person name="Monciardini P."/>
            <person name="Donadio S."/>
        </authorList>
    </citation>
    <scope>NUCLEOTIDE SEQUENCE</scope>
    <source>
        <strain evidence="2">ID150040</strain>
    </source>
</reference>